<dbReference type="RefSeq" id="XP_069209357.1">
    <property type="nucleotide sequence ID" value="XM_069351939.1"/>
</dbReference>
<feature type="region of interest" description="Disordered" evidence="1">
    <location>
        <begin position="1"/>
        <end position="45"/>
    </location>
</feature>
<protein>
    <recommendedName>
        <fullName evidence="4">Fungal-type protein kinase domain-containing protein</fullName>
    </recommendedName>
</protein>
<proteinExistence type="predicted"/>
<sequence>MGNAAGPSTKRTALPDDETSTRPTPPPEPKKPRRQRPPKPFDRGKQFLTVDLGGTQTVHKPGGKDDEPLTNGIWHAWKLLDKLGVLEAFGDPGALQPDQLSKVLAAMTSAYHAYRGSILVHGGPILPCTTFYIEVRMVWHYQDKRVAAKKKSADDPVGRPVNLGVNDLFDTNVLDGIGELCEGMVATMVLLADLPDDGLKELEVPPHKIHQHTTSNAARGARKLGHNHYLYHLSKTNTSNPDSKQLVAFTYQEYRNLNNLMVKVGTKKVPANGIALPKRIRCQTKNP</sequence>
<evidence type="ECO:0000313" key="3">
    <source>
        <dbReference type="Proteomes" id="UP001565368"/>
    </source>
</evidence>
<evidence type="ECO:0000313" key="2">
    <source>
        <dbReference type="EMBL" id="KAL1409413.1"/>
    </source>
</evidence>
<dbReference type="Proteomes" id="UP001565368">
    <property type="component" value="Unassembled WGS sequence"/>
</dbReference>
<reference evidence="2 3" key="1">
    <citation type="submission" date="2023-08" db="EMBL/GenBank/DDBJ databases">
        <title>Annotated Genome Sequence of Vanrija albida AlHP1.</title>
        <authorList>
            <person name="Herzog R."/>
        </authorList>
    </citation>
    <scope>NUCLEOTIDE SEQUENCE [LARGE SCALE GENOMIC DNA]</scope>
    <source>
        <strain evidence="2 3">AlHP1</strain>
    </source>
</reference>
<comment type="caution">
    <text evidence="2">The sequence shown here is derived from an EMBL/GenBank/DDBJ whole genome shotgun (WGS) entry which is preliminary data.</text>
</comment>
<keyword evidence="3" id="KW-1185">Reference proteome</keyword>
<dbReference type="GeneID" id="95984439"/>
<gene>
    <name evidence="2" type="ORF">Q8F55_003396</name>
</gene>
<organism evidence="2 3">
    <name type="scientific">Vanrija albida</name>
    <dbReference type="NCBI Taxonomy" id="181172"/>
    <lineage>
        <taxon>Eukaryota</taxon>
        <taxon>Fungi</taxon>
        <taxon>Dikarya</taxon>
        <taxon>Basidiomycota</taxon>
        <taxon>Agaricomycotina</taxon>
        <taxon>Tremellomycetes</taxon>
        <taxon>Trichosporonales</taxon>
        <taxon>Trichosporonaceae</taxon>
        <taxon>Vanrija</taxon>
    </lineage>
</organism>
<name>A0ABR3Q4W9_9TREE</name>
<accession>A0ABR3Q4W9</accession>
<evidence type="ECO:0000256" key="1">
    <source>
        <dbReference type="SAM" id="MobiDB-lite"/>
    </source>
</evidence>
<dbReference type="EMBL" id="JBBXJM010000003">
    <property type="protein sequence ID" value="KAL1409413.1"/>
    <property type="molecule type" value="Genomic_DNA"/>
</dbReference>
<evidence type="ECO:0008006" key="4">
    <source>
        <dbReference type="Google" id="ProtNLM"/>
    </source>
</evidence>